<evidence type="ECO:0000256" key="7">
    <source>
        <dbReference type="PROSITE-ProRule" id="PRU01360"/>
    </source>
</evidence>
<evidence type="ECO:0000313" key="9">
    <source>
        <dbReference type="Proteomes" id="UP001589844"/>
    </source>
</evidence>
<keyword evidence="4 7" id="KW-0812">Transmembrane</keyword>
<dbReference type="SUPFAM" id="SSF56935">
    <property type="entry name" value="Porins"/>
    <property type="match status" value="1"/>
</dbReference>
<evidence type="ECO:0000256" key="2">
    <source>
        <dbReference type="ARBA" id="ARBA00022448"/>
    </source>
</evidence>
<dbReference type="Proteomes" id="UP001589844">
    <property type="component" value="Unassembled WGS sequence"/>
</dbReference>
<sequence length="64" mass="7042">MTLDWQIKANASKNLTLTAGIRNLLNQDPPLSIRNTGGGNQVGYDGRYTDPLGRTVYMTGNLKF</sequence>
<comment type="caution">
    <text evidence="8">The sequence shown here is derived from an EMBL/GenBank/DDBJ whole genome shotgun (WGS) entry which is preliminary data.</text>
</comment>
<accession>A0ABV6ICP5</accession>
<keyword evidence="9" id="KW-1185">Reference proteome</keyword>
<dbReference type="Gene3D" id="2.40.170.20">
    <property type="entry name" value="TonB-dependent receptor, beta-barrel domain"/>
    <property type="match status" value="1"/>
</dbReference>
<comment type="subcellular location">
    <subcellularLocation>
        <location evidence="1 7">Cell outer membrane</location>
        <topology evidence="1 7">Multi-pass membrane protein</topology>
    </subcellularLocation>
</comment>
<organism evidence="8 9">
    <name type="scientific">Undibacterium danionis</name>
    <dbReference type="NCBI Taxonomy" id="1812100"/>
    <lineage>
        <taxon>Bacteria</taxon>
        <taxon>Pseudomonadati</taxon>
        <taxon>Pseudomonadota</taxon>
        <taxon>Betaproteobacteria</taxon>
        <taxon>Burkholderiales</taxon>
        <taxon>Oxalobacteraceae</taxon>
        <taxon>Undibacterium</taxon>
    </lineage>
</organism>
<dbReference type="InterPro" id="IPR039426">
    <property type="entry name" value="TonB-dep_rcpt-like"/>
</dbReference>
<protein>
    <recommendedName>
        <fullName evidence="10">TonB-dependent receptor</fullName>
    </recommendedName>
</protein>
<keyword evidence="5 7" id="KW-0472">Membrane</keyword>
<comment type="similarity">
    <text evidence="7">Belongs to the TonB-dependent receptor family.</text>
</comment>
<name>A0ABV6ICP5_9BURK</name>
<evidence type="ECO:0000256" key="5">
    <source>
        <dbReference type="ARBA" id="ARBA00023136"/>
    </source>
</evidence>
<dbReference type="PROSITE" id="PS52016">
    <property type="entry name" value="TONB_DEPENDENT_REC_3"/>
    <property type="match status" value="1"/>
</dbReference>
<dbReference type="InterPro" id="IPR036942">
    <property type="entry name" value="Beta-barrel_TonB_sf"/>
</dbReference>
<keyword evidence="6 7" id="KW-0998">Cell outer membrane</keyword>
<keyword evidence="2 7" id="KW-0813">Transport</keyword>
<dbReference type="EMBL" id="JBHLXJ010000007">
    <property type="protein sequence ID" value="MFC0349595.1"/>
    <property type="molecule type" value="Genomic_DNA"/>
</dbReference>
<keyword evidence="3 7" id="KW-1134">Transmembrane beta strand</keyword>
<evidence type="ECO:0000256" key="1">
    <source>
        <dbReference type="ARBA" id="ARBA00004571"/>
    </source>
</evidence>
<reference evidence="8 9" key="1">
    <citation type="submission" date="2024-09" db="EMBL/GenBank/DDBJ databases">
        <authorList>
            <person name="Sun Q."/>
            <person name="Mori K."/>
        </authorList>
    </citation>
    <scope>NUCLEOTIDE SEQUENCE [LARGE SCALE GENOMIC DNA]</scope>
    <source>
        <strain evidence="8 9">CCM 8677</strain>
    </source>
</reference>
<gene>
    <name evidence="8" type="ORF">ACFFJH_07235</name>
</gene>
<evidence type="ECO:0000256" key="3">
    <source>
        <dbReference type="ARBA" id="ARBA00022452"/>
    </source>
</evidence>
<evidence type="ECO:0008006" key="10">
    <source>
        <dbReference type="Google" id="ProtNLM"/>
    </source>
</evidence>
<dbReference type="RefSeq" id="WP_390211291.1">
    <property type="nucleotide sequence ID" value="NZ_JBHLXJ010000007.1"/>
</dbReference>
<proteinExistence type="inferred from homology"/>
<evidence type="ECO:0000256" key="4">
    <source>
        <dbReference type="ARBA" id="ARBA00022692"/>
    </source>
</evidence>
<evidence type="ECO:0000313" key="8">
    <source>
        <dbReference type="EMBL" id="MFC0349595.1"/>
    </source>
</evidence>
<evidence type="ECO:0000256" key="6">
    <source>
        <dbReference type="ARBA" id="ARBA00023237"/>
    </source>
</evidence>